<feature type="compositionally biased region" description="Basic residues" evidence="1">
    <location>
        <begin position="44"/>
        <end position="60"/>
    </location>
</feature>
<feature type="region of interest" description="Disordered" evidence="1">
    <location>
        <begin position="1"/>
        <end position="97"/>
    </location>
</feature>
<keyword evidence="3" id="KW-1185">Reference proteome</keyword>
<evidence type="ECO:0000313" key="2">
    <source>
        <dbReference type="EMBL" id="ALX05767.1"/>
    </source>
</evidence>
<feature type="compositionally biased region" description="Basic residues" evidence="1">
    <location>
        <begin position="88"/>
        <end position="97"/>
    </location>
</feature>
<dbReference type="STRING" id="2041.AERYTH_14220"/>
<dbReference type="AlphaFoldDB" id="A0A0U3TJM5"/>
<dbReference type="EMBL" id="CP011502">
    <property type="protein sequence ID" value="ALX05767.1"/>
    <property type="molecule type" value="Genomic_DNA"/>
</dbReference>
<sequence>MLMTRATYRQGGASRVLRRPQPADPGRRGRQPPGPGPFEDHPQRQPRQRTSKPRPLRQRSSKPSPRGSGPTGPDDDAPPTVRPGRSGPTRRGRRGPP</sequence>
<dbReference type="Proteomes" id="UP000067689">
    <property type="component" value="Chromosome"/>
</dbReference>
<evidence type="ECO:0000313" key="3">
    <source>
        <dbReference type="Proteomes" id="UP000067689"/>
    </source>
</evidence>
<reference evidence="2 3" key="1">
    <citation type="journal article" date="1991" name="Int. J. Syst. Bacteriol.">
        <title>Description of the erythromycin-producing bacterium Arthrobacter sp. strain NRRL B-3381 as Aeromicrobium erythreum gen. nov., sp. nov.</title>
        <authorList>
            <person name="Miller E.S."/>
            <person name="Woese C.R."/>
            <person name="Brenner S."/>
        </authorList>
    </citation>
    <scope>NUCLEOTIDE SEQUENCE [LARGE SCALE GENOMIC DNA]</scope>
    <source>
        <strain evidence="2 3">AR18</strain>
    </source>
</reference>
<name>A0A0U3TJM5_9ACTN</name>
<organism evidence="2 3">
    <name type="scientific">Aeromicrobium erythreum</name>
    <dbReference type="NCBI Taxonomy" id="2041"/>
    <lineage>
        <taxon>Bacteria</taxon>
        <taxon>Bacillati</taxon>
        <taxon>Actinomycetota</taxon>
        <taxon>Actinomycetes</taxon>
        <taxon>Propionibacteriales</taxon>
        <taxon>Nocardioidaceae</taxon>
        <taxon>Aeromicrobium</taxon>
    </lineage>
</organism>
<proteinExistence type="predicted"/>
<dbReference type="KEGG" id="aer:AERYTH_14220"/>
<accession>A0A0U3TJM5</accession>
<protein>
    <submittedName>
        <fullName evidence="2">Uncharacterized protein</fullName>
    </submittedName>
</protein>
<gene>
    <name evidence="2" type="ORF">AERYTH_14220</name>
</gene>
<evidence type="ECO:0000256" key="1">
    <source>
        <dbReference type="SAM" id="MobiDB-lite"/>
    </source>
</evidence>
<feature type="compositionally biased region" description="Low complexity" evidence="1">
    <location>
        <begin position="61"/>
        <end position="87"/>
    </location>
</feature>